<organism evidence="1">
    <name type="scientific">Trypanosoma vivax (strain Y486)</name>
    <dbReference type="NCBI Taxonomy" id="1055687"/>
    <lineage>
        <taxon>Eukaryota</taxon>
        <taxon>Discoba</taxon>
        <taxon>Euglenozoa</taxon>
        <taxon>Kinetoplastea</taxon>
        <taxon>Metakinetoplastina</taxon>
        <taxon>Trypanosomatida</taxon>
        <taxon>Trypanosomatidae</taxon>
        <taxon>Trypanosoma</taxon>
        <taxon>Duttonella</taxon>
    </lineage>
</organism>
<protein>
    <submittedName>
        <fullName evidence="1">Uncharacterized protein</fullName>
    </submittedName>
</protein>
<gene>
    <name evidence="1" type="ORF">TVY486_0904350</name>
</gene>
<reference evidence="1" key="1">
    <citation type="journal article" date="2012" name="Proc. Natl. Acad. Sci. U.S.A.">
        <title>Antigenic diversity is generated by distinct evolutionary mechanisms in African trypanosome species.</title>
        <authorList>
            <person name="Jackson A.P."/>
            <person name="Berry A."/>
            <person name="Aslett M."/>
            <person name="Allison H.C."/>
            <person name="Burton P."/>
            <person name="Vavrova-Anderson J."/>
            <person name="Brown R."/>
            <person name="Browne H."/>
            <person name="Corton N."/>
            <person name="Hauser H."/>
            <person name="Gamble J."/>
            <person name="Gilderthorp R."/>
            <person name="Marcello L."/>
            <person name="McQuillan J."/>
            <person name="Otto T.D."/>
            <person name="Quail M.A."/>
            <person name="Sanders M.J."/>
            <person name="van Tonder A."/>
            <person name="Ginger M.L."/>
            <person name="Field M.C."/>
            <person name="Barry J.D."/>
            <person name="Hertz-Fowler C."/>
            <person name="Berriman M."/>
        </authorList>
    </citation>
    <scope>NUCLEOTIDE SEQUENCE</scope>
    <source>
        <strain evidence="1">Y486</strain>
    </source>
</reference>
<sequence length="122" mass="13204">METVALAFSAWIASGFETSILFDPWCFDCSALFTHCYSKRSCHSCVVPIRARRGATRIGMTDNVRCISDGATFFFEGPLVRGSGAMVARTLLGALSVRIAAVHPFSGSWKEANENRAPRGPG</sequence>
<accession>G0U2W0</accession>
<dbReference type="VEuPathDB" id="TriTrypDB:TvY486_0904350"/>
<name>G0U2W0_TRYVY</name>
<dbReference type="EMBL" id="HE573025">
    <property type="protein sequence ID" value="CCC50614.1"/>
    <property type="molecule type" value="Genomic_DNA"/>
</dbReference>
<proteinExistence type="predicted"/>
<dbReference type="AlphaFoldDB" id="G0U2W0"/>
<evidence type="ECO:0000313" key="1">
    <source>
        <dbReference type="EMBL" id="CCC50614.1"/>
    </source>
</evidence>